<evidence type="ECO:0000313" key="3">
    <source>
        <dbReference type="Proteomes" id="UP000426246"/>
    </source>
</evidence>
<keyword evidence="3" id="KW-1185">Reference proteome</keyword>
<reference evidence="3" key="1">
    <citation type="submission" date="2018-11" db="EMBL/GenBank/DDBJ databases">
        <title>Complete genome sequence of Paenibacillus sp. ML311-T8.</title>
        <authorList>
            <person name="Nam Y.-D."/>
            <person name="Kang J."/>
            <person name="Chung W.-H."/>
            <person name="Park Y.S."/>
        </authorList>
    </citation>
    <scope>NUCLEOTIDE SEQUENCE [LARGE SCALE GENOMIC DNA]</scope>
    <source>
        <strain evidence="3">ML311-T8</strain>
    </source>
</reference>
<name>A0A6B8RCZ3_9BACL</name>
<feature type="transmembrane region" description="Helical" evidence="1">
    <location>
        <begin position="90"/>
        <end position="114"/>
    </location>
</feature>
<sequence>MAYPSFDKLEEVRKGYLDLYHEYWLNNVLFSFDWWLLLTISIVPWIIWWKIVDKSKLTQIVLYGFFVSMEAVLLDIFLTNLIKWGYQSTFIYLLQPISSPYDLSFLPVVFMLIYQKFAKWKGYLITCISVSAVLTFILEPLLDWMNIIKKYNISFFYLFLFYTLIAISSKWIVAKIAAGAYEK</sequence>
<gene>
    <name evidence="2" type="ORF">EHS13_03495</name>
</gene>
<accession>A0A6B8RCZ3</accession>
<dbReference type="NCBIfam" id="NF041644">
    <property type="entry name" value="CBO0543_fam"/>
    <property type="match status" value="1"/>
</dbReference>
<keyword evidence="1" id="KW-0812">Transmembrane</keyword>
<organism evidence="2 3">
    <name type="scientific">Paenibacillus psychroresistens</name>
    <dbReference type="NCBI Taxonomy" id="1778678"/>
    <lineage>
        <taxon>Bacteria</taxon>
        <taxon>Bacillati</taxon>
        <taxon>Bacillota</taxon>
        <taxon>Bacilli</taxon>
        <taxon>Bacillales</taxon>
        <taxon>Paenibacillaceae</taxon>
        <taxon>Paenibacillus</taxon>
    </lineage>
</organism>
<dbReference type="KEGG" id="ppsc:EHS13_03495"/>
<proteinExistence type="predicted"/>
<feature type="transmembrane region" description="Helical" evidence="1">
    <location>
        <begin position="60"/>
        <end position="78"/>
    </location>
</feature>
<keyword evidence="1" id="KW-1133">Transmembrane helix</keyword>
<protein>
    <submittedName>
        <fullName evidence="2">Uncharacterized protein</fullName>
    </submittedName>
</protein>
<evidence type="ECO:0000256" key="1">
    <source>
        <dbReference type="SAM" id="Phobius"/>
    </source>
</evidence>
<dbReference type="Proteomes" id="UP000426246">
    <property type="component" value="Chromosome"/>
</dbReference>
<feature type="transmembrane region" description="Helical" evidence="1">
    <location>
        <begin position="28"/>
        <end position="48"/>
    </location>
</feature>
<feature type="transmembrane region" description="Helical" evidence="1">
    <location>
        <begin position="123"/>
        <end position="142"/>
    </location>
</feature>
<dbReference type="AlphaFoldDB" id="A0A6B8RCZ3"/>
<feature type="transmembrane region" description="Helical" evidence="1">
    <location>
        <begin position="154"/>
        <end position="173"/>
    </location>
</feature>
<dbReference type="EMBL" id="CP034235">
    <property type="protein sequence ID" value="QGQ94040.1"/>
    <property type="molecule type" value="Genomic_DNA"/>
</dbReference>
<dbReference type="RefSeq" id="WP_155699037.1">
    <property type="nucleotide sequence ID" value="NZ_CP034235.1"/>
</dbReference>
<evidence type="ECO:0000313" key="2">
    <source>
        <dbReference type="EMBL" id="QGQ94040.1"/>
    </source>
</evidence>
<keyword evidence="1" id="KW-0472">Membrane</keyword>
<dbReference type="OrthoDB" id="1679483at2"/>
<dbReference type="InterPro" id="IPR048147">
    <property type="entry name" value="CBO0543-like"/>
</dbReference>